<feature type="domain" description="DUF3857" evidence="1">
    <location>
        <begin position="49"/>
        <end position="218"/>
    </location>
</feature>
<dbReference type="InterPro" id="IPR024618">
    <property type="entry name" value="DUF3857"/>
</dbReference>
<dbReference type="AlphaFoldDB" id="A0A660SI48"/>
<reference evidence="2 3" key="1">
    <citation type="submission" date="2018-06" db="EMBL/GenBank/DDBJ databases">
        <title>Extensive metabolic versatility and redundancy in microbially diverse, dynamic hydrothermal sediments.</title>
        <authorList>
            <person name="Dombrowski N."/>
            <person name="Teske A."/>
            <person name="Baker B.J."/>
        </authorList>
    </citation>
    <scope>NUCLEOTIDE SEQUENCE [LARGE SCALE GENOMIC DNA]</scope>
    <source>
        <strain evidence="2">B36_G15</strain>
    </source>
</reference>
<protein>
    <recommendedName>
        <fullName evidence="1">DUF3857 domain-containing protein</fullName>
    </recommendedName>
</protein>
<evidence type="ECO:0000259" key="1">
    <source>
        <dbReference type="Pfam" id="PF12969"/>
    </source>
</evidence>
<accession>A0A660SI48</accession>
<dbReference type="Proteomes" id="UP000268469">
    <property type="component" value="Unassembled WGS sequence"/>
</dbReference>
<comment type="caution">
    <text evidence="2">The sequence shown here is derived from an EMBL/GenBank/DDBJ whole genome shotgun (WGS) entry which is preliminary data.</text>
</comment>
<evidence type="ECO:0000313" key="3">
    <source>
        <dbReference type="Proteomes" id="UP000268469"/>
    </source>
</evidence>
<dbReference type="Gene3D" id="2.60.40.3140">
    <property type="match status" value="1"/>
</dbReference>
<evidence type="ECO:0000313" key="2">
    <source>
        <dbReference type="EMBL" id="RKX70458.1"/>
    </source>
</evidence>
<sequence length="251" mass="28617">MKRSAILVIFALSCGPGSYVKLIQKITPDMYPESNGVYIFDSTNITLNPDGSGRLIRHYLVKVLNPAGTREFSQVSFSYITLYDTILLKKAVVIKPDGKIVKVTEKDVEDIPMPAWEGSKFLIPNLRILRITFPEVEPGCAIECIAEKIMKSPPMDSTFDFWDVFEGAEPRRLQVLRVQFPPNLIPRWIVKNGIVEHDSILDKDRITHIWWKKNISPIAKEPAMPPLPDVATKLVISTVSSWRKVSSWYYR</sequence>
<name>A0A660SI48_UNCW3</name>
<proteinExistence type="predicted"/>
<gene>
    <name evidence="2" type="ORF">DRP53_05035</name>
</gene>
<dbReference type="Pfam" id="PF12969">
    <property type="entry name" value="DUF3857"/>
    <property type="match status" value="1"/>
</dbReference>
<dbReference type="EMBL" id="QNBE01000039">
    <property type="protein sequence ID" value="RKX70458.1"/>
    <property type="molecule type" value="Genomic_DNA"/>
</dbReference>
<feature type="non-terminal residue" evidence="2">
    <location>
        <position position="251"/>
    </location>
</feature>
<organism evidence="2 3">
    <name type="scientific">candidate division WOR-3 bacterium</name>
    <dbReference type="NCBI Taxonomy" id="2052148"/>
    <lineage>
        <taxon>Bacteria</taxon>
        <taxon>Bacteria division WOR-3</taxon>
    </lineage>
</organism>